<dbReference type="GO" id="GO:0003746">
    <property type="term" value="F:translation elongation factor activity"/>
    <property type="evidence" value="ECO:0007669"/>
    <property type="project" value="UniProtKB-KW"/>
</dbReference>
<dbReference type="Pfam" id="PF08711">
    <property type="entry name" value="Med26"/>
    <property type="match status" value="1"/>
</dbReference>
<protein>
    <submittedName>
        <fullName evidence="4">Transcription elongation factor B polypeptide 3</fullName>
    </submittedName>
</protein>
<feature type="region of interest" description="Disordered" evidence="2">
    <location>
        <begin position="212"/>
        <end position="245"/>
    </location>
</feature>
<evidence type="ECO:0000256" key="1">
    <source>
        <dbReference type="PROSITE-ProRule" id="PRU00649"/>
    </source>
</evidence>
<evidence type="ECO:0000256" key="2">
    <source>
        <dbReference type="SAM" id="MobiDB-lite"/>
    </source>
</evidence>
<dbReference type="EMBL" id="SUNJ01003486">
    <property type="protein sequence ID" value="TPP65213.1"/>
    <property type="molecule type" value="Genomic_DNA"/>
</dbReference>
<comment type="caution">
    <text evidence="4">The sequence shown here is derived from an EMBL/GenBank/DDBJ whole genome shotgun (WGS) entry which is preliminary data.</text>
</comment>
<proteinExistence type="predicted"/>
<keyword evidence="4" id="KW-0648">Protein biosynthesis</keyword>
<feature type="domain" description="TFIIS N-terminal" evidence="3">
    <location>
        <begin position="7"/>
        <end position="80"/>
    </location>
</feature>
<dbReference type="PROSITE" id="PS51319">
    <property type="entry name" value="TFIIS_N"/>
    <property type="match status" value="1"/>
</dbReference>
<feature type="region of interest" description="Disordered" evidence="2">
    <location>
        <begin position="260"/>
        <end position="292"/>
    </location>
</feature>
<dbReference type="GO" id="GO:0070449">
    <property type="term" value="C:elongin complex"/>
    <property type="evidence" value="ECO:0007669"/>
    <property type="project" value="InterPro"/>
</dbReference>
<dbReference type="InterPro" id="IPR051870">
    <property type="entry name" value="Elongin-A_domain"/>
</dbReference>
<keyword evidence="5" id="KW-1185">Reference proteome</keyword>
<dbReference type="Pfam" id="PF06881">
    <property type="entry name" value="Elongin_A"/>
    <property type="match status" value="1"/>
</dbReference>
<comment type="subcellular location">
    <subcellularLocation>
        <location evidence="1">Nucleus</location>
    </subcellularLocation>
</comment>
<accession>A0A504YV26</accession>
<evidence type="ECO:0000313" key="4">
    <source>
        <dbReference type="EMBL" id="TPP65213.1"/>
    </source>
</evidence>
<feature type="region of interest" description="Disordered" evidence="2">
    <location>
        <begin position="513"/>
        <end position="605"/>
    </location>
</feature>
<dbReference type="Gene3D" id="1.20.930.10">
    <property type="entry name" value="Conserved domain common to transcription factors TFIIS, elongin A, CRSP70"/>
    <property type="match status" value="1"/>
</dbReference>
<name>A0A504YV26_FASGI</name>
<feature type="region of interest" description="Disordered" evidence="2">
    <location>
        <begin position="92"/>
        <end position="185"/>
    </location>
</feature>
<dbReference type="AlphaFoldDB" id="A0A504YV26"/>
<dbReference type="PANTHER" id="PTHR15141">
    <property type="entry name" value="TRANSCRIPTION ELONGATION FACTOR B POLYPEPTIDE 3"/>
    <property type="match status" value="1"/>
</dbReference>
<dbReference type="PANTHER" id="PTHR15141:SF76">
    <property type="entry name" value="TRANSCRIPTION ELONGATION FACTOR B POLYPEPTIDE 3"/>
    <property type="match status" value="1"/>
</dbReference>
<sequence>MADGLVPALIKFGETLSDGSVEASQKLRVLNALNDVKLTLTELSESGLGKKVSQLKNEPGDLGTTARSLVSKWKTLLKDYLRWESTHLAQGVKSIGPTGNDQVPLKQNEELNTDSTRNHSLTNGYEKSRTSDRTCHDVSHVQSSSSLVRRPTKTTTTSSPSENTSMSDSLEASSSAATTISSPSSPFITNIATKNSNPVTASTSFSLNYASTPGDDHNYDPVISEHGTKKSKRKRKLVDDGAGSIDASSGLSFMESLCAGSTSHPVRKKRSKLNKTSSSPKDQPLIPIHIPARNPVRPSASFTAEVLSSLEDDVDRPDVVNHSLSATRTGSGKFDDDDDDDGNLKFKSKKILWVPKPSRTVLPRAVGISGVSGAAEGSSPNSQVTTPPSLIDLCLAVIERNLSRVDHVGQVPYELFGRALRHSTPIELAHIEQCNPQFVGCSDDLWQRHVQREFQHAKEHNPRSDETWCEFYTRLASDEEKRLDRIINRSARKIKEELQTRRVTRPIEAIPPRQVQKRARQYGHNPIASTSNTNNKSTIGYRPFGEPTNVSRPSPNSLTPRSSSLGANEKAGVVVTSGANSTASKPNGGGLLNKLRKQFQLGRLR</sequence>
<dbReference type="GO" id="GO:0006368">
    <property type="term" value="P:transcription elongation by RNA polymerase II"/>
    <property type="evidence" value="ECO:0007669"/>
    <property type="project" value="InterPro"/>
</dbReference>
<evidence type="ECO:0000313" key="5">
    <source>
        <dbReference type="Proteomes" id="UP000316759"/>
    </source>
</evidence>
<dbReference type="STRING" id="46835.A0A504YV26"/>
<feature type="region of interest" description="Disordered" evidence="2">
    <location>
        <begin position="321"/>
        <end position="340"/>
    </location>
</feature>
<dbReference type="Proteomes" id="UP000316759">
    <property type="component" value="Unassembled WGS sequence"/>
</dbReference>
<dbReference type="InterPro" id="IPR035441">
    <property type="entry name" value="TFIIS/LEDGF_dom_sf"/>
</dbReference>
<feature type="compositionally biased region" description="Polar residues" evidence="2">
    <location>
        <begin position="113"/>
        <end position="125"/>
    </location>
</feature>
<reference evidence="4 5" key="1">
    <citation type="submission" date="2019-04" db="EMBL/GenBank/DDBJ databases">
        <title>Annotation for the trematode Fasciola gigantica.</title>
        <authorList>
            <person name="Choi Y.-J."/>
        </authorList>
    </citation>
    <scope>NUCLEOTIDE SEQUENCE [LARGE SCALE GENOMIC DNA]</scope>
    <source>
        <strain evidence="4">Uganda_cow_1</strain>
    </source>
</reference>
<feature type="compositionally biased region" description="Polar residues" evidence="2">
    <location>
        <begin position="548"/>
        <end position="566"/>
    </location>
</feature>
<feature type="compositionally biased region" description="Basic and acidic residues" evidence="2">
    <location>
        <begin position="126"/>
        <end position="139"/>
    </location>
</feature>
<keyword evidence="4" id="KW-0251">Elongation factor</keyword>
<dbReference type="OrthoDB" id="21513at2759"/>
<feature type="compositionally biased region" description="Low complexity" evidence="2">
    <location>
        <begin position="153"/>
        <end position="185"/>
    </location>
</feature>
<organism evidence="4 5">
    <name type="scientific">Fasciola gigantica</name>
    <name type="common">Giant liver fluke</name>
    <dbReference type="NCBI Taxonomy" id="46835"/>
    <lineage>
        <taxon>Eukaryota</taxon>
        <taxon>Metazoa</taxon>
        <taxon>Spiralia</taxon>
        <taxon>Lophotrochozoa</taxon>
        <taxon>Platyhelminthes</taxon>
        <taxon>Trematoda</taxon>
        <taxon>Digenea</taxon>
        <taxon>Plagiorchiida</taxon>
        <taxon>Echinostomata</taxon>
        <taxon>Echinostomatoidea</taxon>
        <taxon>Fasciolidae</taxon>
        <taxon>Fasciola</taxon>
    </lineage>
</organism>
<gene>
    <name evidence="4" type="ORF">FGIG_06788</name>
</gene>
<dbReference type="Gene3D" id="6.10.250.3180">
    <property type="match status" value="1"/>
</dbReference>
<keyword evidence="1" id="KW-0539">Nucleus</keyword>
<dbReference type="SUPFAM" id="SSF47676">
    <property type="entry name" value="Conserved domain common to transcription factors TFIIS, elongin A, CRSP70"/>
    <property type="match status" value="1"/>
</dbReference>
<feature type="compositionally biased region" description="Polar residues" evidence="2">
    <location>
        <begin position="527"/>
        <end position="538"/>
    </location>
</feature>
<evidence type="ECO:0000259" key="3">
    <source>
        <dbReference type="PROSITE" id="PS51319"/>
    </source>
</evidence>
<dbReference type="InterPro" id="IPR010684">
    <property type="entry name" value="RNA_pol_II_trans_fac_SIII_A"/>
</dbReference>
<dbReference type="InterPro" id="IPR017923">
    <property type="entry name" value="TFIIS_N"/>
</dbReference>